<reference evidence="3" key="1">
    <citation type="journal article" date="2012" name="Nat. Biotechnol.">
        <title>Draft genome sequence of pigeonpea (Cajanus cajan), an orphan legume crop of resource-poor farmers.</title>
        <authorList>
            <person name="Varshney R.K."/>
            <person name="Chen W."/>
            <person name="Li Y."/>
            <person name="Bharti A.K."/>
            <person name="Saxena R.K."/>
            <person name="Schlueter J.A."/>
            <person name="Donoghue M.T."/>
            <person name="Azam S."/>
            <person name="Fan G."/>
            <person name="Whaley A.M."/>
            <person name="Farmer A.D."/>
            <person name="Sheridan J."/>
            <person name="Iwata A."/>
            <person name="Tuteja R."/>
            <person name="Penmetsa R.V."/>
            <person name="Wu W."/>
            <person name="Upadhyaya H.D."/>
            <person name="Yang S.P."/>
            <person name="Shah T."/>
            <person name="Saxena K.B."/>
            <person name="Michael T."/>
            <person name="McCombie W.R."/>
            <person name="Yang B."/>
            <person name="Zhang G."/>
            <person name="Yang H."/>
            <person name="Wang J."/>
            <person name="Spillane C."/>
            <person name="Cook D.R."/>
            <person name="May G.D."/>
            <person name="Xu X."/>
            <person name="Jackson S.A."/>
        </authorList>
    </citation>
    <scope>NUCLEOTIDE SEQUENCE [LARGE SCALE GENOMIC DNA]</scope>
</reference>
<organism evidence="3 4">
    <name type="scientific">Cajanus cajan</name>
    <name type="common">Pigeon pea</name>
    <name type="synonym">Cajanus indicus</name>
    <dbReference type="NCBI Taxonomy" id="3821"/>
    <lineage>
        <taxon>Eukaryota</taxon>
        <taxon>Viridiplantae</taxon>
        <taxon>Streptophyta</taxon>
        <taxon>Embryophyta</taxon>
        <taxon>Tracheophyta</taxon>
        <taxon>Spermatophyta</taxon>
        <taxon>Magnoliopsida</taxon>
        <taxon>eudicotyledons</taxon>
        <taxon>Gunneridae</taxon>
        <taxon>Pentapetalae</taxon>
        <taxon>rosids</taxon>
        <taxon>fabids</taxon>
        <taxon>Fabales</taxon>
        <taxon>Fabaceae</taxon>
        <taxon>Papilionoideae</taxon>
        <taxon>50 kb inversion clade</taxon>
        <taxon>NPAAA clade</taxon>
        <taxon>indigoferoid/millettioid clade</taxon>
        <taxon>Phaseoleae</taxon>
        <taxon>Cajanus</taxon>
    </lineage>
</organism>
<proteinExistence type="predicted"/>
<dbReference type="PANTHER" id="PTHR47186:SF45">
    <property type="entry name" value="DISEASE RESISTANCE RPP13-LIKE PROTEIN 1"/>
    <property type="match status" value="1"/>
</dbReference>
<dbReference type="InterPro" id="IPR032675">
    <property type="entry name" value="LRR_dom_sf"/>
</dbReference>
<evidence type="ECO:0000313" key="3">
    <source>
        <dbReference type="EMBL" id="KYP52230.1"/>
    </source>
</evidence>
<keyword evidence="4" id="KW-1185">Reference proteome</keyword>
<name>A0A151SBN6_CAJCA</name>
<dbReference type="OMA" id="SRDFCHL"/>
<dbReference type="Gramene" id="C.cajan_26581.t">
    <property type="protein sequence ID" value="C.cajan_26581.t"/>
    <property type="gene ID" value="C.cajan_26581"/>
</dbReference>
<dbReference type="PANTHER" id="PTHR47186">
    <property type="entry name" value="LEUCINE-RICH REPEAT-CONTAINING PROTEIN 57"/>
    <property type="match status" value="1"/>
</dbReference>
<evidence type="ECO:0000313" key="4">
    <source>
        <dbReference type="Proteomes" id="UP000075243"/>
    </source>
</evidence>
<dbReference type="Proteomes" id="UP000075243">
    <property type="component" value="Unassembled WGS sequence"/>
</dbReference>
<sequence length="529" mass="61030">MSIRTNPMKAVPSLLRRLRPVEKQENLKSLKSELIHLENLFSTVKKNEEELLDVLTAVDGYIRNSNIHKLMEEEESICQRIRDSTQKLLPPAATQSSNIKVAQSSEKATQSVKRKEVKIPQPEELERFKVCYEGLDDLHKHYFLSLLLLPENAVIKKRNVILWWAVVLGHDSVPLWNVFMELKRNAFIVPHAMIHDVNKFKLSPCIPLYQKKVKLSDELDFKSTHWRAIFNVGAKYLNFGNQWMAKMKRLEVLQLGCWLQDSTSHDIEVESEEFLKELRGHKYLKYLSLCGISGISKLPPSIFQLESLETLDLKACHNLETLPNDIASLRNLKHLDLSNCYLLDRMPKGIEKLTELQVLKGIVIGRPNKTPCKISDLANLKNLERLSIHIGRGAVIQEREFESLIVLSKLEHLKISWGVSDTKYSDIQITLPSSLTKLHLEGFPGQEIPEWLKPSKLLERLKVLNITGGNLKSMNHGENNNQWCVEIVRLKYLKHLKVDLTNLQELFPSLKHTEIKHILNHSYLEWSLD</sequence>
<dbReference type="Gene3D" id="3.80.10.10">
    <property type="entry name" value="Ribonuclease Inhibitor"/>
    <property type="match status" value="1"/>
</dbReference>
<evidence type="ECO:0000256" key="1">
    <source>
        <dbReference type="ARBA" id="ARBA00022737"/>
    </source>
</evidence>
<keyword evidence="1" id="KW-0677">Repeat</keyword>
<dbReference type="EMBL" id="KQ483426">
    <property type="protein sequence ID" value="KYP52230.1"/>
    <property type="molecule type" value="Genomic_DNA"/>
</dbReference>
<dbReference type="SUPFAM" id="SSF52058">
    <property type="entry name" value="L domain-like"/>
    <property type="match status" value="1"/>
</dbReference>
<dbReference type="Pfam" id="PF23598">
    <property type="entry name" value="LRR_14"/>
    <property type="match status" value="1"/>
</dbReference>
<evidence type="ECO:0000259" key="2">
    <source>
        <dbReference type="Pfam" id="PF23598"/>
    </source>
</evidence>
<protein>
    <submittedName>
        <fullName evidence="3">Disease resistance RPP13-like protein 4</fullName>
    </submittedName>
</protein>
<accession>A0A151SBN6</accession>
<feature type="domain" description="Disease resistance R13L4/SHOC-2-like LRR" evidence="2">
    <location>
        <begin position="249"/>
        <end position="467"/>
    </location>
</feature>
<dbReference type="AlphaFoldDB" id="A0A151SBN6"/>
<gene>
    <name evidence="3" type="ORF">KK1_025834</name>
</gene>
<dbReference type="InterPro" id="IPR055414">
    <property type="entry name" value="LRR_R13L4/SHOC2-like"/>
</dbReference>